<dbReference type="AlphaFoldDB" id="A0A8H8A1H6"/>
<reference evidence="1 2" key="1">
    <citation type="journal article" name="Sci. Rep.">
        <title>Genome-scale phylogenetic analyses confirm Olpidium as the closest living zoosporic fungus to the non-flagellated, terrestrial fungi.</title>
        <authorList>
            <person name="Chang Y."/>
            <person name="Rochon D."/>
            <person name="Sekimoto S."/>
            <person name="Wang Y."/>
            <person name="Chovatia M."/>
            <person name="Sandor L."/>
            <person name="Salamov A."/>
            <person name="Grigoriev I.V."/>
            <person name="Stajich J.E."/>
            <person name="Spatafora J.W."/>
        </authorList>
    </citation>
    <scope>NUCLEOTIDE SEQUENCE [LARGE SCALE GENOMIC DNA]</scope>
    <source>
        <strain evidence="1">S191</strain>
    </source>
</reference>
<dbReference type="Proteomes" id="UP000673691">
    <property type="component" value="Unassembled WGS sequence"/>
</dbReference>
<dbReference type="Gene3D" id="2.30.30.650">
    <property type="match status" value="1"/>
</dbReference>
<evidence type="ECO:0008006" key="3">
    <source>
        <dbReference type="Google" id="ProtNLM"/>
    </source>
</evidence>
<dbReference type="OrthoDB" id="1676488at2759"/>
<comment type="caution">
    <text evidence="1">The sequence shown here is derived from an EMBL/GenBank/DDBJ whole genome shotgun (WGS) entry which is preliminary data.</text>
</comment>
<protein>
    <recommendedName>
        <fullName evidence="3">ATPase F1/V1/A1 complex alpha/beta subunit N-terminal domain-containing protein</fullName>
    </recommendedName>
</protein>
<name>A0A8H8A1H6_9FUNG</name>
<gene>
    <name evidence="1" type="ORF">BJ554DRAFT_391</name>
</gene>
<organism evidence="1 2">
    <name type="scientific">Olpidium bornovanus</name>
    <dbReference type="NCBI Taxonomy" id="278681"/>
    <lineage>
        <taxon>Eukaryota</taxon>
        <taxon>Fungi</taxon>
        <taxon>Fungi incertae sedis</taxon>
        <taxon>Olpidiomycota</taxon>
        <taxon>Olpidiomycotina</taxon>
        <taxon>Olpidiomycetes</taxon>
        <taxon>Olpidiales</taxon>
        <taxon>Olpidiaceae</taxon>
        <taxon>Olpidium</taxon>
    </lineage>
</organism>
<proteinExistence type="predicted"/>
<accession>A0A8H8A1H6</accession>
<dbReference type="EMBL" id="JAEFCI010000836">
    <property type="protein sequence ID" value="KAG5463302.1"/>
    <property type="molecule type" value="Genomic_DNA"/>
</dbReference>
<evidence type="ECO:0000313" key="1">
    <source>
        <dbReference type="EMBL" id="KAG5463302.1"/>
    </source>
</evidence>
<keyword evidence="2" id="KW-1185">Reference proteome</keyword>
<sequence>MSSPCPAPVSRRLSAARAARRGSLYTGACGSGAVYLHVGPIMPQARSSDLMGPFPLLPSQTSQLSTSCGCRSHVRHGHVRAGRLAAGAQIPLALSLEKRRFPYRNDCRQVRVGHEELIGEVIRIDNDKATLQVYEETGGSWKSPHDVQRFLLSLVF</sequence>
<evidence type="ECO:0000313" key="2">
    <source>
        <dbReference type="Proteomes" id="UP000673691"/>
    </source>
</evidence>